<dbReference type="Proteomes" id="UP000726777">
    <property type="component" value="Unassembled WGS sequence"/>
</dbReference>
<reference evidence="2" key="6">
    <citation type="submission" date="2020-09" db="EMBL/GenBank/DDBJ databases">
        <title>Genome sequence of Vibrio parahaemolyticus isolates.</title>
        <authorList>
            <person name="Hammerl J.A."/>
            <person name="Strauch E."/>
        </authorList>
    </citation>
    <scope>NUCLEOTIDE SEQUENCE</scope>
    <source>
        <strain evidence="2">17-VB00146</strain>
    </source>
</reference>
<evidence type="ECO:0000313" key="6">
    <source>
        <dbReference type="EMBL" id="TXN17952.1"/>
    </source>
</evidence>
<proteinExistence type="predicted"/>
<reference evidence="1" key="4">
    <citation type="submission" date="2019-12" db="EMBL/GenBank/DDBJ databases">
        <authorList>
            <consortium name="NCBI Pathogen Detection Project"/>
        </authorList>
    </citation>
    <scope>NUCLEOTIDE SEQUENCE</scope>
    <source>
        <strain evidence="1">1930</strain>
    </source>
</reference>
<reference evidence="8" key="8">
    <citation type="submission" date="2022-12" db="EMBL/GenBank/DDBJ databases">
        <title>Vibrio parahaemolyticus become highly virulent by producing novel Tc toxins.</title>
        <authorList>
            <person name="Yang F."/>
            <person name="You Y."/>
            <person name="Lai Q."/>
            <person name="Xu L."/>
            <person name="Li F."/>
        </authorList>
    </citation>
    <scope>NUCLEOTIDE SEQUENCE</scope>
    <source>
        <strain evidence="8">Vp-HL-202005</strain>
    </source>
</reference>
<evidence type="ECO:0000313" key="1">
    <source>
        <dbReference type="EMBL" id="HAS6676587.1"/>
    </source>
</evidence>
<sequence length="54" mass="6069">MAAANIPKNKTLIFIFGKSHFPSSQQGFSYNPTHPIELLPDSVLVEILDEVHFE</sequence>
<dbReference type="EMBL" id="JABCLB010002723">
    <property type="protein sequence ID" value="NMU87536.1"/>
    <property type="molecule type" value="Genomic_DNA"/>
</dbReference>
<dbReference type="EMBL" id="VRMQ01000001">
    <property type="protein sequence ID" value="TXN17952.1"/>
    <property type="molecule type" value="Genomic_DNA"/>
</dbReference>
<evidence type="ECO:0000313" key="2">
    <source>
        <dbReference type="EMBL" id="MCC3806719.1"/>
    </source>
</evidence>
<dbReference type="GeneID" id="44157196"/>
<evidence type="ECO:0000313" key="7">
    <source>
        <dbReference type="EMBL" id="UYV28526.1"/>
    </source>
</evidence>
<dbReference type="RefSeq" id="WP_005454149.1">
    <property type="nucleotide sequence ID" value="NZ_CABMHD010000003.1"/>
</dbReference>
<evidence type="ECO:0000313" key="5">
    <source>
        <dbReference type="EMBL" id="QHH12658.1"/>
    </source>
</evidence>
<organism evidence="1">
    <name type="scientific">Vibrio parahaemolyticus</name>
    <dbReference type="NCBI Taxonomy" id="670"/>
    <lineage>
        <taxon>Bacteria</taxon>
        <taxon>Pseudomonadati</taxon>
        <taxon>Pseudomonadota</taxon>
        <taxon>Gammaproteobacteria</taxon>
        <taxon>Vibrionales</taxon>
        <taxon>Vibrionaceae</taxon>
        <taxon>Vibrio</taxon>
    </lineage>
</organism>
<evidence type="ECO:0000313" key="4">
    <source>
        <dbReference type="EMBL" id="NMU87536.1"/>
    </source>
</evidence>
<dbReference type="EMBL" id="DACQKT010000002">
    <property type="protein sequence ID" value="HAS6676587.1"/>
    <property type="molecule type" value="Genomic_DNA"/>
</dbReference>
<name>A0A2S1MFT9_VIBPH</name>
<reference evidence="6 9" key="3">
    <citation type="submission" date="2019-08" db="EMBL/GenBank/DDBJ databases">
        <title>Emerging of two pre-pandemic pathogenic O4:KUT lineages of Vibrio parahaemolyticus in coastal eastern China.</title>
        <authorList>
            <person name="Yu H."/>
        </authorList>
    </citation>
    <scope>NUCLEOTIDE SEQUENCE [LARGE SCALE GENOMIC DNA]</scope>
    <source>
        <strain evidence="6 9">HZ17-383</strain>
    </source>
</reference>
<evidence type="ECO:0000313" key="10">
    <source>
        <dbReference type="Proteomes" id="UP000464718"/>
    </source>
</evidence>
<reference evidence="5 10" key="2">
    <citation type="submission" date="2018-12" db="EMBL/GenBank/DDBJ databases">
        <title>Genomic insights into the evolutionary origins and pathogenicity of five Vibrio parahaemolyticus strains isolated from the shrimp with acute hepatopancreatic necrosis disease (AHPND).</title>
        <authorList>
            <person name="Yang Q."/>
            <person name="Dong X."/>
            <person name="Xie G."/>
            <person name="Fu S."/>
            <person name="Zou P."/>
            <person name="Sun J."/>
            <person name="Wang Y."/>
            <person name="Huang J."/>
        </authorList>
    </citation>
    <scope>NUCLEOTIDE SEQUENCE [LARGE SCALE GENOMIC DNA]</scope>
    <source>
        <strain evidence="5 10">20160303005-1</strain>
    </source>
</reference>
<dbReference type="Proteomes" id="UP000856022">
    <property type="component" value="Unassembled WGS sequence"/>
</dbReference>
<dbReference type="AlphaFoldDB" id="A0A2S1MFT9"/>
<dbReference type="EMBL" id="CP034299">
    <property type="protein sequence ID" value="QHH12658.1"/>
    <property type="molecule type" value="Genomic_DNA"/>
</dbReference>
<dbReference type="Proteomes" id="UP000464718">
    <property type="component" value="Chromosome ii"/>
</dbReference>
<dbReference type="EMBL" id="JACVHL010000017">
    <property type="protein sequence ID" value="MCC3806719.1"/>
    <property type="molecule type" value="Genomic_DNA"/>
</dbReference>
<gene>
    <name evidence="5" type="ORF">EHC69_25805</name>
    <name evidence="6" type="ORF">FVP01_02890</name>
    <name evidence="4" type="ORF">HKB16_32330</name>
    <name evidence="1" type="ORF">I7278_07185</name>
    <name evidence="2" type="ORF">IB292_16935</name>
    <name evidence="7" type="ORF">M5598_22720</name>
    <name evidence="8" type="ORF">O1Q84_17915</name>
    <name evidence="3" type="ORF">QX249_05715</name>
</gene>
<dbReference type="Proteomes" id="UP000518904">
    <property type="component" value="Unassembled WGS sequence"/>
</dbReference>
<dbReference type="Proteomes" id="UP001253193">
    <property type="component" value="Unassembled WGS sequence"/>
</dbReference>
<reference evidence="3" key="9">
    <citation type="submission" date="2023-06" db="EMBL/GenBank/DDBJ databases">
        <title>Genomic Diversity of Vibrio spp. and Metagenomic Analysis of Pathogens in Florida Gulf Coastal Waters Following Hurricane Ian.</title>
        <authorList>
            <person name="Brumfield K.D."/>
        </authorList>
    </citation>
    <scope>NUCLEOTIDE SEQUENCE</scope>
    <source>
        <strain evidence="3">WBS2B-138</strain>
    </source>
</reference>
<evidence type="ECO:0000313" key="8">
    <source>
        <dbReference type="EMBL" id="WAT92881.1"/>
    </source>
</evidence>
<dbReference type="EMBL" id="CP097356">
    <property type="protein sequence ID" value="UYV28526.1"/>
    <property type="molecule type" value="Genomic_DNA"/>
</dbReference>
<dbReference type="Proteomes" id="UP000321504">
    <property type="component" value="Unassembled WGS sequence"/>
</dbReference>
<dbReference type="Proteomes" id="UP001163036">
    <property type="component" value="Chromosome 2"/>
</dbReference>
<evidence type="ECO:0000313" key="11">
    <source>
        <dbReference type="Proteomes" id="UP000518904"/>
    </source>
</evidence>
<evidence type="ECO:0000313" key="3">
    <source>
        <dbReference type="EMBL" id="MDS1820143.1"/>
    </source>
</evidence>
<reference evidence="7" key="7">
    <citation type="submission" date="2022-05" db="EMBL/GenBank/DDBJ databases">
        <title>Megaplasmid of Vibrio parahaemolyticus.</title>
        <authorList>
            <person name="Strauch E."/>
            <person name="Borowiak M."/>
        </authorList>
    </citation>
    <scope>NUCLEOTIDE SEQUENCE</scope>
    <source>
        <strain evidence="7">16-VB00198</strain>
    </source>
</reference>
<dbReference type="EMBL" id="JAUHGG010000002">
    <property type="protein sequence ID" value="MDS1820143.1"/>
    <property type="molecule type" value="Genomic_DNA"/>
</dbReference>
<evidence type="ECO:0000313" key="9">
    <source>
        <dbReference type="Proteomes" id="UP000321504"/>
    </source>
</evidence>
<reference evidence="1" key="1">
    <citation type="journal article" date="2018" name="Genome Biol.">
        <title>SKESA: strategic k-mer extension for scrupulous assemblies.</title>
        <authorList>
            <person name="Souvorov A."/>
            <person name="Agarwala R."/>
            <person name="Lipman D.J."/>
        </authorList>
    </citation>
    <scope>NUCLEOTIDE SEQUENCE</scope>
    <source>
        <strain evidence="1">1930</strain>
    </source>
</reference>
<dbReference type="Proteomes" id="UP001156560">
    <property type="component" value="Chromosome 2"/>
</dbReference>
<protein>
    <submittedName>
        <fullName evidence="1">Uncharacterized protein</fullName>
    </submittedName>
</protein>
<dbReference type="EMBL" id="CP114195">
    <property type="protein sequence ID" value="WAT92881.1"/>
    <property type="molecule type" value="Genomic_DNA"/>
</dbReference>
<accession>A0A2S1MFT9</accession>
<reference evidence="4 11" key="5">
    <citation type="submission" date="2020-04" db="EMBL/GenBank/DDBJ databases">
        <title>Whole-genome sequencing of Vibrio spp. from China reveals different genetic environments of blaCTX-M-14 among diverse lineages.</title>
        <authorList>
            <person name="Zheng Z."/>
            <person name="Ye L."/>
            <person name="Chen S."/>
        </authorList>
    </citation>
    <scope>NUCLEOTIDE SEQUENCE [LARGE SCALE GENOMIC DNA]</scope>
    <source>
        <strain evidence="4 11">Vb0551</strain>
    </source>
</reference>